<organism evidence="1 2">
    <name type="scientific">Bacillus kandeliae</name>
    <dbReference type="NCBI Taxonomy" id="3129297"/>
    <lineage>
        <taxon>Bacteria</taxon>
        <taxon>Bacillati</taxon>
        <taxon>Bacillota</taxon>
        <taxon>Bacilli</taxon>
        <taxon>Bacillales</taxon>
        <taxon>Bacillaceae</taxon>
        <taxon>Bacillus</taxon>
    </lineage>
</organism>
<protein>
    <submittedName>
        <fullName evidence="1">Uncharacterized protein</fullName>
    </submittedName>
</protein>
<evidence type="ECO:0000313" key="2">
    <source>
        <dbReference type="Proteomes" id="UP001387364"/>
    </source>
</evidence>
<gene>
    <name evidence="1" type="ORF">WDJ61_18660</name>
</gene>
<sequence length="195" mass="22085">MKKKGKYLLSFVGLSLLSLGIYGFYGNEQQNTVIKESPNLETKPLDLKTQVAEGESKMVMEATFPSYNFEELNQLADLIIEGKPTAVLDSYMVDEDVPFTKFAFKVNKVYKGNTDIKEIEFLQDGNSELSFEEHPLLKIGDKYILFLRKSEIGDLIMVGGPSGKFEYKKSLKVYEDVSGVQLDEDLKLKSNKEQL</sequence>
<evidence type="ECO:0000313" key="1">
    <source>
        <dbReference type="EMBL" id="WXB95003.1"/>
    </source>
</evidence>
<keyword evidence="2" id="KW-1185">Reference proteome</keyword>
<reference evidence="1 2" key="1">
    <citation type="submission" date="2024-02" db="EMBL/GenBank/DDBJ databases">
        <title>Seven novel Bacillus-like species.</title>
        <authorList>
            <person name="Liu G."/>
        </authorList>
    </citation>
    <scope>NUCLEOTIDE SEQUENCE [LARGE SCALE GENOMIC DNA]</scope>
    <source>
        <strain evidence="1 2">FJAT-52991</strain>
        <plasmid evidence="1 2">unnamed2</plasmid>
    </source>
</reference>
<geneLocation type="plasmid" evidence="1 2">
    <name>unnamed2</name>
</geneLocation>
<dbReference type="RefSeq" id="WP_338754896.1">
    <property type="nucleotide sequence ID" value="NZ_CP147406.1"/>
</dbReference>
<name>A0ABZ2NBA2_9BACI</name>
<dbReference type="EMBL" id="CP147406">
    <property type="protein sequence ID" value="WXB95003.1"/>
    <property type="molecule type" value="Genomic_DNA"/>
</dbReference>
<dbReference type="Proteomes" id="UP001387364">
    <property type="component" value="Plasmid unnamed2"/>
</dbReference>
<proteinExistence type="predicted"/>
<accession>A0ABZ2NBA2</accession>
<keyword evidence="1" id="KW-0614">Plasmid</keyword>